<reference evidence="2 3" key="1">
    <citation type="submission" date="2014-09" db="EMBL/GenBank/DDBJ databases">
        <authorList>
            <person name="Ellenberger Sabrina"/>
        </authorList>
    </citation>
    <scope>NUCLEOTIDE SEQUENCE [LARGE SCALE GENOMIC DNA]</scope>
    <source>
        <strain evidence="2 3">CBS 412.66</strain>
    </source>
</reference>
<dbReference type="STRING" id="35722.A0A0B7MN03"/>
<dbReference type="Pfam" id="PF14214">
    <property type="entry name" value="Helitron_like_N"/>
    <property type="match status" value="1"/>
</dbReference>
<dbReference type="Proteomes" id="UP000054107">
    <property type="component" value="Unassembled WGS sequence"/>
</dbReference>
<dbReference type="OrthoDB" id="2282872at2759"/>
<dbReference type="AlphaFoldDB" id="A0A0B7MN03"/>
<name>A0A0B7MN03_9FUNG</name>
<accession>A0A0B7MN03</accession>
<gene>
    <name evidence="2" type="primary">PARPA_00480.1 scaffold 888</name>
</gene>
<dbReference type="InterPro" id="IPR025476">
    <property type="entry name" value="Helitron_helicase-like"/>
</dbReference>
<sequence>MDRKLQVEHFHAETNNIYMRMSQNNVRLPLTASEVLYAEKVDELLSNDHAYRVLEQLRSSLAYWKKQRLVVMAMIRQLGTPTLFVSISAAETKWPELLVVLKKLIDGVVITEAEAEALDNEVKCRRIQSDPITCASYFDKRFRALKGTWATDNTINAFSPYVMGNNYYRVEFQHRGSPHVHMFLYLKDVPLLDNTLENSEAMSANVMEIRCEIMSARTETLNPEL</sequence>
<proteinExistence type="predicted"/>
<evidence type="ECO:0000313" key="3">
    <source>
        <dbReference type="Proteomes" id="UP000054107"/>
    </source>
</evidence>
<keyword evidence="3" id="KW-1185">Reference proteome</keyword>
<evidence type="ECO:0000259" key="1">
    <source>
        <dbReference type="Pfam" id="PF14214"/>
    </source>
</evidence>
<protein>
    <recommendedName>
        <fullName evidence="1">Helitron helicase-like domain-containing protein</fullName>
    </recommendedName>
</protein>
<dbReference type="EMBL" id="LN719137">
    <property type="protein sequence ID" value="CEP07201.1"/>
    <property type="molecule type" value="Genomic_DNA"/>
</dbReference>
<evidence type="ECO:0000313" key="2">
    <source>
        <dbReference type="EMBL" id="CEP07201.1"/>
    </source>
</evidence>
<organism evidence="2 3">
    <name type="scientific">Parasitella parasitica</name>
    <dbReference type="NCBI Taxonomy" id="35722"/>
    <lineage>
        <taxon>Eukaryota</taxon>
        <taxon>Fungi</taxon>
        <taxon>Fungi incertae sedis</taxon>
        <taxon>Mucoromycota</taxon>
        <taxon>Mucoromycotina</taxon>
        <taxon>Mucoromycetes</taxon>
        <taxon>Mucorales</taxon>
        <taxon>Mucorineae</taxon>
        <taxon>Mucoraceae</taxon>
        <taxon>Parasitella</taxon>
    </lineage>
</organism>
<feature type="domain" description="Helitron helicase-like" evidence="1">
    <location>
        <begin position="20"/>
        <end position="183"/>
    </location>
</feature>